<name>A0A6A4SP86_SCOMX</name>
<proteinExistence type="predicted"/>
<evidence type="ECO:0000313" key="2">
    <source>
        <dbReference type="Proteomes" id="UP000438429"/>
    </source>
</evidence>
<dbReference type="AlphaFoldDB" id="A0A6A4SP86"/>
<comment type="caution">
    <text evidence="1">The sequence shown here is derived from an EMBL/GenBank/DDBJ whole genome shotgun (WGS) entry which is preliminary data.</text>
</comment>
<protein>
    <submittedName>
        <fullName evidence="1">Uncharacterized protein</fullName>
    </submittedName>
</protein>
<dbReference type="EMBL" id="VEVO01000011">
    <property type="protein sequence ID" value="KAF0034519.1"/>
    <property type="molecule type" value="Genomic_DNA"/>
</dbReference>
<dbReference type="Proteomes" id="UP000438429">
    <property type="component" value="Unassembled WGS sequence"/>
</dbReference>
<gene>
    <name evidence="1" type="ORF">F2P81_012277</name>
</gene>
<reference evidence="1 2" key="1">
    <citation type="submission" date="2019-06" db="EMBL/GenBank/DDBJ databases">
        <title>Draft genomes of female and male turbot (Scophthalmus maximus).</title>
        <authorList>
            <person name="Xu H."/>
            <person name="Xu X.-W."/>
            <person name="Shao C."/>
            <person name="Chen S."/>
        </authorList>
    </citation>
    <scope>NUCLEOTIDE SEQUENCE [LARGE SCALE GENOMIC DNA]</scope>
    <source>
        <strain evidence="1">Ysfricsl-2016a</strain>
        <tissue evidence="1">Blood</tissue>
    </source>
</reference>
<evidence type="ECO:0000313" key="1">
    <source>
        <dbReference type="EMBL" id="KAF0034519.1"/>
    </source>
</evidence>
<sequence length="104" mass="11848">MHKGLTVQFTPCVCVGEKHTDRQTQRAQRTGSYFVSIIHVYHNNIQHSENNRQWIMRDKNMSWQDVVNGEAAVKLLAPVLESAWLVSNRSVSSFTHVSLVLVGE</sequence>
<accession>A0A6A4SP86</accession>
<organism evidence="1 2">
    <name type="scientific">Scophthalmus maximus</name>
    <name type="common">Turbot</name>
    <name type="synonym">Psetta maxima</name>
    <dbReference type="NCBI Taxonomy" id="52904"/>
    <lineage>
        <taxon>Eukaryota</taxon>
        <taxon>Metazoa</taxon>
        <taxon>Chordata</taxon>
        <taxon>Craniata</taxon>
        <taxon>Vertebrata</taxon>
        <taxon>Euteleostomi</taxon>
        <taxon>Actinopterygii</taxon>
        <taxon>Neopterygii</taxon>
        <taxon>Teleostei</taxon>
        <taxon>Neoteleostei</taxon>
        <taxon>Acanthomorphata</taxon>
        <taxon>Carangaria</taxon>
        <taxon>Pleuronectiformes</taxon>
        <taxon>Pleuronectoidei</taxon>
        <taxon>Scophthalmidae</taxon>
        <taxon>Scophthalmus</taxon>
    </lineage>
</organism>